<name>A0A7Y0AEM1_9BACT</name>
<protein>
    <recommendedName>
        <fullName evidence="4">Lipoprotein</fullName>
    </recommendedName>
</protein>
<feature type="chain" id="PRO_5031185938" description="Lipoprotein" evidence="1">
    <location>
        <begin position="29"/>
        <end position="258"/>
    </location>
</feature>
<sequence>MPKRLNNNAASQLLGTAIILLTAFSLSGCPNTKSGSPNDEGLTANSSVLGSSLSLKDLSDSLKTDVLAGASNTVASLSGNGGYDSAVPTMREQLRSMRSVVKIYDSKTSAGLDVPGFGGVKFGKDESSVSAYYIETKTVVAAPGDTAVYGVGYSVHYLFKKVRKGVSVTNLPYVAASVQLEGNKTQVLYSLQTYGISGQPLVRFFKPVVNKPFDVEGFAIIQSSIDGIQNILGDEALSKTVRFSPERLANVKASDLRK</sequence>
<evidence type="ECO:0000313" key="2">
    <source>
        <dbReference type="EMBL" id="NML65901.1"/>
    </source>
</evidence>
<dbReference type="AlphaFoldDB" id="A0A7Y0AEM1"/>
<evidence type="ECO:0008006" key="4">
    <source>
        <dbReference type="Google" id="ProtNLM"/>
    </source>
</evidence>
<evidence type="ECO:0000256" key="1">
    <source>
        <dbReference type="SAM" id="SignalP"/>
    </source>
</evidence>
<dbReference type="Proteomes" id="UP000559626">
    <property type="component" value="Unassembled WGS sequence"/>
</dbReference>
<organism evidence="2 3">
    <name type="scientific">Hymenobacter polaris</name>
    <dbReference type="NCBI Taxonomy" id="2682546"/>
    <lineage>
        <taxon>Bacteria</taxon>
        <taxon>Pseudomonadati</taxon>
        <taxon>Bacteroidota</taxon>
        <taxon>Cytophagia</taxon>
        <taxon>Cytophagales</taxon>
        <taxon>Hymenobacteraceae</taxon>
        <taxon>Hymenobacter</taxon>
    </lineage>
</organism>
<keyword evidence="1" id="KW-0732">Signal</keyword>
<dbReference type="PROSITE" id="PS51257">
    <property type="entry name" value="PROKAR_LIPOPROTEIN"/>
    <property type="match status" value="1"/>
</dbReference>
<evidence type="ECO:0000313" key="3">
    <source>
        <dbReference type="Proteomes" id="UP000559626"/>
    </source>
</evidence>
<keyword evidence="3" id="KW-1185">Reference proteome</keyword>
<dbReference type="RefSeq" id="WP_169531519.1">
    <property type="nucleotide sequence ID" value="NZ_JABBGH010000002.1"/>
</dbReference>
<feature type="signal peptide" evidence="1">
    <location>
        <begin position="1"/>
        <end position="28"/>
    </location>
</feature>
<dbReference type="EMBL" id="JABBGH010000002">
    <property type="protein sequence ID" value="NML65901.1"/>
    <property type="molecule type" value="Genomic_DNA"/>
</dbReference>
<gene>
    <name evidence="2" type="ORF">HHL22_11860</name>
</gene>
<proteinExistence type="predicted"/>
<reference evidence="2 3" key="1">
    <citation type="submission" date="2020-04" db="EMBL/GenBank/DDBJ databases">
        <title>Hymenobacter polaris sp. nov., isolated from Arctic soil.</title>
        <authorList>
            <person name="Dahal R.H."/>
        </authorList>
    </citation>
    <scope>NUCLEOTIDE SEQUENCE [LARGE SCALE GENOMIC DNA]</scope>
    <source>
        <strain evidence="2 3">RP-2-7</strain>
    </source>
</reference>
<comment type="caution">
    <text evidence="2">The sequence shown here is derived from an EMBL/GenBank/DDBJ whole genome shotgun (WGS) entry which is preliminary data.</text>
</comment>
<accession>A0A7Y0AEM1</accession>